<protein>
    <recommendedName>
        <fullName evidence="10">Soluble scavenger receptor cysteine-rich domain-containing protein SSC5D</fullName>
    </recommendedName>
</protein>
<keyword evidence="7" id="KW-0325">Glycoprotein</keyword>
<evidence type="ECO:0000256" key="12">
    <source>
        <dbReference type="SAM" id="Phobius"/>
    </source>
</evidence>
<dbReference type="PROSITE" id="PS50287">
    <property type="entry name" value="SRCR_2"/>
    <property type="match status" value="1"/>
</dbReference>
<dbReference type="PROSITE" id="PS00420">
    <property type="entry name" value="SRCR_1"/>
    <property type="match status" value="1"/>
</dbReference>
<dbReference type="PANTHER" id="PTHR48071:SF15">
    <property type="entry name" value="SRCR DOMAIN-CONTAINING PROTEIN"/>
    <property type="match status" value="1"/>
</dbReference>
<evidence type="ECO:0000256" key="9">
    <source>
        <dbReference type="ARBA" id="ARBA00064153"/>
    </source>
</evidence>
<dbReference type="PRINTS" id="PR00258">
    <property type="entry name" value="SPERACTRCPTR"/>
</dbReference>
<evidence type="ECO:0000256" key="8">
    <source>
        <dbReference type="ARBA" id="ARBA00058074"/>
    </source>
</evidence>
<comment type="function">
    <text evidence="8">Binds to extracellular matrix proteins. Binds to pathogen-associated molecular patterns (PAMPs) present on the cell walls of Gram-positive and Gram-negative bacteria and fungi, behaving as a pattern recognition receptor (PRR). Induces bacterial and fungal aggregation and subsequent inhibition of PAMP-induced cytokine release. Does not possess intrinsic bactericidal activity. May play a role in the innate defense and homeostasis of certain epithelial surfaces.</text>
</comment>
<keyword evidence="6" id="KW-0675">Receptor</keyword>
<proteinExistence type="predicted"/>
<dbReference type="GO" id="GO:0031638">
    <property type="term" value="P:zymogen activation"/>
    <property type="evidence" value="ECO:0007669"/>
    <property type="project" value="TreeGrafter"/>
</dbReference>
<keyword evidence="5 11" id="KW-1015">Disulfide bond</keyword>
<dbReference type="InterPro" id="IPR036772">
    <property type="entry name" value="SRCR-like_dom_sf"/>
</dbReference>
<sequence>MTDSRLRLRHVEKNVNVDGKRISGAFCSLLERNVTARLHTGKRVQLDAALERLLKKWFLSVMSKTLLKALLVFTLSSAFTLSDSDTAKVRLVGGGSCSGRVEVLHLGQWGTVCDDVWDLEHARLACRELGCGPAAAALKRAHFGQGNGAIWLLEAACRKDDQSLANCIYLPPGYINCKHGEDAGVECGQGSSGGLHSGSNSDDYKASTPGYPRWQVALLVMLALLLVVLGMSFVFYRRFKIRQLQSSRRECEDNIYIDMTVQ</sequence>
<feature type="disulfide bond" evidence="11">
    <location>
        <begin position="157"/>
        <end position="167"/>
    </location>
</feature>
<evidence type="ECO:0000259" key="13">
    <source>
        <dbReference type="PROSITE" id="PS50287"/>
    </source>
</evidence>
<organism evidence="14 15">
    <name type="scientific">Conger conger</name>
    <name type="common">Conger eel</name>
    <name type="synonym">Muraena conger</name>
    <dbReference type="NCBI Taxonomy" id="82655"/>
    <lineage>
        <taxon>Eukaryota</taxon>
        <taxon>Metazoa</taxon>
        <taxon>Chordata</taxon>
        <taxon>Craniata</taxon>
        <taxon>Vertebrata</taxon>
        <taxon>Euteleostomi</taxon>
        <taxon>Actinopterygii</taxon>
        <taxon>Neopterygii</taxon>
        <taxon>Teleostei</taxon>
        <taxon>Anguilliformes</taxon>
        <taxon>Congridae</taxon>
        <taxon>Conger</taxon>
    </lineage>
</organism>
<feature type="transmembrane region" description="Helical" evidence="12">
    <location>
        <begin position="214"/>
        <end position="236"/>
    </location>
</feature>
<dbReference type="Proteomes" id="UP001152803">
    <property type="component" value="Unassembled WGS sequence"/>
</dbReference>
<comment type="subunit">
    <text evidence="9">Interacts with LGALS1 and laminin.</text>
</comment>
<comment type="subcellular location">
    <subcellularLocation>
        <location evidence="1">Secreted</location>
    </subcellularLocation>
</comment>
<evidence type="ECO:0000256" key="11">
    <source>
        <dbReference type="PROSITE-ProRule" id="PRU00196"/>
    </source>
</evidence>
<reference evidence="14" key="1">
    <citation type="journal article" date="2023" name="Science">
        <title>Genome structures resolve the early diversification of teleost fishes.</title>
        <authorList>
            <person name="Parey E."/>
            <person name="Louis A."/>
            <person name="Montfort J."/>
            <person name="Bouchez O."/>
            <person name="Roques C."/>
            <person name="Iampietro C."/>
            <person name="Lluch J."/>
            <person name="Castinel A."/>
            <person name="Donnadieu C."/>
            <person name="Desvignes T."/>
            <person name="Floi Bucao C."/>
            <person name="Jouanno E."/>
            <person name="Wen M."/>
            <person name="Mejri S."/>
            <person name="Dirks R."/>
            <person name="Jansen H."/>
            <person name="Henkel C."/>
            <person name="Chen W.J."/>
            <person name="Zahm M."/>
            <person name="Cabau C."/>
            <person name="Klopp C."/>
            <person name="Thompson A.W."/>
            <person name="Robinson-Rechavi M."/>
            <person name="Braasch I."/>
            <person name="Lecointre G."/>
            <person name="Bobe J."/>
            <person name="Postlethwait J.H."/>
            <person name="Berthelot C."/>
            <person name="Roest Crollius H."/>
            <person name="Guiguen Y."/>
        </authorList>
    </citation>
    <scope>NUCLEOTIDE SEQUENCE</scope>
    <source>
        <strain evidence="14">Concon-B</strain>
    </source>
</reference>
<dbReference type="PANTHER" id="PTHR48071">
    <property type="entry name" value="SRCR DOMAIN-CONTAINING PROTEIN"/>
    <property type="match status" value="1"/>
</dbReference>
<dbReference type="GO" id="GO:0005886">
    <property type="term" value="C:plasma membrane"/>
    <property type="evidence" value="ECO:0007669"/>
    <property type="project" value="TreeGrafter"/>
</dbReference>
<keyword evidence="3" id="KW-0732">Signal</keyword>
<keyword evidence="2" id="KW-0964">Secreted</keyword>
<evidence type="ECO:0000256" key="1">
    <source>
        <dbReference type="ARBA" id="ARBA00004613"/>
    </source>
</evidence>
<keyword evidence="12" id="KW-0472">Membrane</keyword>
<feature type="disulfide bond" evidence="11">
    <location>
        <begin position="126"/>
        <end position="187"/>
    </location>
</feature>
<gene>
    <name evidence="14" type="ORF">COCON_G00150390</name>
</gene>
<dbReference type="Pfam" id="PF00530">
    <property type="entry name" value="SRCR"/>
    <property type="match status" value="1"/>
</dbReference>
<dbReference type="GO" id="GO:0004252">
    <property type="term" value="F:serine-type endopeptidase activity"/>
    <property type="evidence" value="ECO:0007669"/>
    <property type="project" value="TreeGrafter"/>
</dbReference>
<name>A0A9Q1HWH2_CONCO</name>
<dbReference type="Gene3D" id="3.10.250.10">
    <property type="entry name" value="SRCR-like domain"/>
    <property type="match status" value="1"/>
</dbReference>
<dbReference type="GO" id="GO:0005615">
    <property type="term" value="C:extracellular space"/>
    <property type="evidence" value="ECO:0007669"/>
    <property type="project" value="TreeGrafter"/>
</dbReference>
<evidence type="ECO:0000256" key="6">
    <source>
        <dbReference type="ARBA" id="ARBA00023170"/>
    </source>
</evidence>
<evidence type="ECO:0000256" key="2">
    <source>
        <dbReference type="ARBA" id="ARBA00022525"/>
    </source>
</evidence>
<feature type="disulfide bond" evidence="11">
    <location>
        <begin position="113"/>
        <end position="177"/>
    </location>
</feature>
<keyword evidence="12" id="KW-0812">Transmembrane</keyword>
<feature type="domain" description="SRCR" evidence="13">
    <location>
        <begin position="89"/>
        <end position="188"/>
    </location>
</feature>
<evidence type="ECO:0000313" key="15">
    <source>
        <dbReference type="Proteomes" id="UP001152803"/>
    </source>
</evidence>
<dbReference type="EMBL" id="JAFJMO010000010">
    <property type="protein sequence ID" value="KAJ8265940.1"/>
    <property type="molecule type" value="Genomic_DNA"/>
</dbReference>
<comment type="caution">
    <text evidence="14">The sequence shown here is derived from an EMBL/GenBank/DDBJ whole genome shotgun (WGS) entry which is preliminary data.</text>
</comment>
<evidence type="ECO:0000256" key="7">
    <source>
        <dbReference type="ARBA" id="ARBA00023180"/>
    </source>
</evidence>
<evidence type="ECO:0000256" key="5">
    <source>
        <dbReference type="ARBA" id="ARBA00023157"/>
    </source>
</evidence>
<accession>A0A9Q1HWH2</accession>
<dbReference type="SUPFAM" id="SSF56487">
    <property type="entry name" value="SRCR-like"/>
    <property type="match status" value="1"/>
</dbReference>
<dbReference type="SMART" id="SM00202">
    <property type="entry name" value="SR"/>
    <property type="match status" value="1"/>
</dbReference>
<dbReference type="InterPro" id="IPR001190">
    <property type="entry name" value="SRCR"/>
</dbReference>
<keyword evidence="12" id="KW-1133">Transmembrane helix</keyword>
<keyword evidence="4" id="KW-0677">Repeat</keyword>
<dbReference type="OrthoDB" id="536948at2759"/>
<dbReference type="AlphaFoldDB" id="A0A9Q1HWH2"/>
<evidence type="ECO:0000256" key="3">
    <source>
        <dbReference type="ARBA" id="ARBA00022729"/>
    </source>
</evidence>
<evidence type="ECO:0000256" key="4">
    <source>
        <dbReference type="ARBA" id="ARBA00022737"/>
    </source>
</evidence>
<evidence type="ECO:0000256" key="10">
    <source>
        <dbReference type="ARBA" id="ARBA00069168"/>
    </source>
</evidence>
<keyword evidence="15" id="KW-1185">Reference proteome</keyword>
<dbReference type="FunFam" id="3.10.250.10:FF:000007">
    <property type="entry name" value="Soluble scavenger receptor cysteine-rich domain-containing protein SSC5D"/>
    <property type="match status" value="1"/>
</dbReference>
<evidence type="ECO:0000313" key="14">
    <source>
        <dbReference type="EMBL" id="KAJ8265940.1"/>
    </source>
</evidence>